<name>A0A1I4PN58_9BACI</name>
<dbReference type="RefSeq" id="WP_091485221.1">
    <property type="nucleotide sequence ID" value="NZ_FOTR01000012.1"/>
</dbReference>
<dbReference type="AlphaFoldDB" id="A0A1I4PN58"/>
<dbReference type="OrthoDB" id="2044628at2"/>
<dbReference type="Pfam" id="PF04233">
    <property type="entry name" value="Phage_Mu_F"/>
    <property type="match status" value="1"/>
</dbReference>
<dbReference type="Proteomes" id="UP000198565">
    <property type="component" value="Unassembled WGS sequence"/>
</dbReference>
<evidence type="ECO:0000259" key="1">
    <source>
        <dbReference type="Pfam" id="PF04233"/>
    </source>
</evidence>
<protein>
    <submittedName>
        <fullName evidence="2">Phage Mu protein F like protein</fullName>
    </submittedName>
</protein>
<sequence>MSMVDKLLKSLNDFIAKAEDEEDFLDDVPDFPGLETLPAIIEDYETAIARLLRVQRKRFVDAFNGFVSKDDKQTLESFLVFLRSDLFASDSFAEEFGEETAKFLQLTTEELTKSIMESIDRDISFEILSNSTVDWMQRWSGDLADLMQLITHTALENEVLQAIELGESIADVELRMKELPQFDRKRARATARTEILTASSRAHYESFMQSPAVKGKRWKHSGAKKTNPRATHIAMDGVVVPVDDHFLVDGEEGLYPRDPAFSAKNRVNCGCVIGPEVDEVILGLSKEEKESIRQEVLAELNG</sequence>
<organism evidence="2 3">
    <name type="scientific">Gracilibacillus orientalis</name>
    <dbReference type="NCBI Taxonomy" id="334253"/>
    <lineage>
        <taxon>Bacteria</taxon>
        <taxon>Bacillati</taxon>
        <taxon>Bacillota</taxon>
        <taxon>Bacilli</taxon>
        <taxon>Bacillales</taxon>
        <taxon>Bacillaceae</taxon>
        <taxon>Gracilibacillus</taxon>
    </lineage>
</organism>
<evidence type="ECO:0000313" key="3">
    <source>
        <dbReference type="Proteomes" id="UP000198565"/>
    </source>
</evidence>
<dbReference type="InterPro" id="IPR006528">
    <property type="entry name" value="Phage_head_morphogenesis_dom"/>
</dbReference>
<evidence type="ECO:0000313" key="2">
    <source>
        <dbReference type="EMBL" id="SFM28950.1"/>
    </source>
</evidence>
<dbReference type="EMBL" id="FOTR01000012">
    <property type="protein sequence ID" value="SFM28950.1"/>
    <property type="molecule type" value="Genomic_DNA"/>
</dbReference>
<feature type="domain" description="Phage head morphogenesis" evidence="1">
    <location>
        <begin position="155"/>
        <end position="273"/>
    </location>
</feature>
<dbReference type="STRING" id="334253.SAMN04487943_11245"/>
<proteinExistence type="predicted"/>
<gene>
    <name evidence="2" type="ORF">SAMN04487943_11245</name>
</gene>
<accession>A0A1I4PN58</accession>
<keyword evidence="3" id="KW-1185">Reference proteome</keyword>
<reference evidence="3" key="1">
    <citation type="submission" date="2016-10" db="EMBL/GenBank/DDBJ databases">
        <authorList>
            <person name="Varghese N."/>
            <person name="Submissions S."/>
        </authorList>
    </citation>
    <scope>NUCLEOTIDE SEQUENCE [LARGE SCALE GENOMIC DNA]</scope>
    <source>
        <strain evidence="3">CGMCC 1.4250</strain>
    </source>
</reference>